<protein>
    <submittedName>
        <fullName evidence="2">Uncharacterized protein</fullName>
    </submittedName>
</protein>
<reference evidence="2 3" key="1">
    <citation type="submission" date="2016-09" db="EMBL/GenBank/DDBJ databases">
        <title>Streptomyces fradiae DSM40063, a candidate organism with high potential of specific P450 cytochromes.</title>
        <authorList>
            <person name="Grumaz C."/>
            <person name="Vainshtein Y."/>
            <person name="Kirstahler P."/>
            <person name="Sohn K."/>
        </authorList>
    </citation>
    <scope>NUCLEOTIDE SEQUENCE [LARGE SCALE GENOMIC DNA]</scope>
    <source>
        <strain evidence="2 3">DSM 40063</strain>
    </source>
</reference>
<evidence type="ECO:0000313" key="2">
    <source>
        <dbReference type="EMBL" id="OSY49360.1"/>
    </source>
</evidence>
<dbReference type="Proteomes" id="UP000194318">
    <property type="component" value="Unassembled WGS sequence"/>
</dbReference>
<dbReference type="AlphaFoldDB" id="A0A1Y2NPR0"/>
<feature type="compositionally biased region" description="Basic and acidic residues" evidence="1">
    <location>
        <begin position="71"/>
        <end position="84"/>
    </location>
</feature>
<evidence type="ECO:0000313" key="3">
    <source>
        <dbReference type="Proteomes" id="UP000194318"/>
    </source>
</evidence>
<feature type="region of interest" description="Disordered" evidence="1">
    <location>
        <begin position="63"/>
        <end position="84"/>
    </location>
</feature>
<evidence type="ECO:0000256" key="1">
    <source>
        <dbReference type="SAM" id="MobiDB-lite"/>
    </source>
</evidence>
<comment type="caution">
    <text evidence="2">The sequence shown here is derived from an EMBL/GenBank/DDBJ whole genome shotgun (WGS) entry which is preliminary data.</text>
</comment>
<organism evidence="2 3">
    <name type="scientific">Streptomyces fradiae ATCC 10745 = DSM 40063</name>
    <dbReference type="NCBI Taxonomy" id="1319510"/>
    <lineage>
        <taxon>Bacteria</taxon>
        <taxon>Bacillati</taxon>
        <taxon>Actinomycetota</taxon>
        <taxon>Actinomycetes</taxon>
        <taxon>Kitasatosporales</taxon>
        <taxon>Streptomycetaceae</taxon>
        <taxon>Streptomyces</taxon>
    </lineage>
</organism>
<proteinExistence type="predicted"/>
<accession>A0A1Y2NPR0</accession>
<sequence>MHIRNAMAYRDLVISKGRHQSQDVAAALDRAKKSGLQVQPDKNGHRWGWVICCGCGDRLTVHGTPRSPGNEAKRIDRFVHAHQH</sequence>
<gene>
    <name evidence="2" type="ORF">BG846_05049</name>
</gene>
<name>A0A1Y2NPR0_STRFR</name>
<dbReference type="EMBL" id="MIFZ01000327">
    <property type="protein sequence ID" value="OSY49360.1"/>
    <property type="molecule type" value="Genomic_DNA"/>
</dbReference>